<feature type="domain" description="PAC" evidence="2">
    <location>
        <begin position="139"/>
        <end position="189"/>
    </location>
</feature>
<dbReference type="InterPro" id="IPR036061">
    <property type="entry name" value="CheW-like_dom_sf"/>
</dbReference>
<dbReference type="GO" id="GO:0005829">
    <property type="term" value="C:cytosol"/>
    <property type="evidence" value="ECO:0007669"/>
    <property type="project" value="TreeGrafter"/>
</dbReference>
<dbReference type="EMBL" id="CP061800">
    <property type="protein sequence ID" value="QTA87213.1"/>
    <property type="molecule type" value="Genomic_DNA"/>
</dbReference>
<organism evidence="4 5">
    <name type="scientific">Desulfonema magnum</name>
    <dbReference type="NCBI Taxonomy" id="45655"/>
    <lineage>
        <taxon>Bacteria</taxon>
        <taxon>Pseudomonadati</taxon>
        <taxon>Thermodesulfobacteriota</taxon>
        <taxon>Desulfobacteria</taxon>
        <taxon>Desulfobacterales</taxon>
        <taxon>Desulfococcaceae</taxon>
        <taxon>Desulfonema</taxon>
    </lineage>
</organism>
<dbReference type="CDD" id="cd00130">
    <property type="entry name" value="PAS"/>
    <property type="match status" value="1"/>
</dbReference>
<dbReference type="Pfam" id="PF01584">
    <property type="entry name" value="CheW"/>
    <property type="match status" value="1"/>
</dbReference>
<dbReference type="KEGG" id="dmm:dnm_032430"/>
<dbReference type="Gene3D" id="3.30.450.20">
    <property type="entry name" value="PAS domain"/>
    <property type="match status" value="1"/>
</dbReference>
<dbReference type="PANTHER" id="PTHR22617:SF23">
    <property type="entry name" value="CHEMOTAXIS PROTEIN CHEW"/>
    <property type="match status" value="1"/>
</dbReference>
<dbReference type="SUPFAM" id="SSF55785">
    <property type="entry name" value="PYP-like sensor domain (PAS domain)"/>
    <property type="match status" value="1"/>
</dbReference>
<dbReference type="GO" id="GO:0006355">
    <property type="term" value="P:regulation of DNA-templated transcription"/>
    <property type="evidence" value="ECO:0007669"/>
    <property type="project" value="InterPro"/>
</dbReference>
<dbReference type="NCBIfam" id="TIGR00229">
    <property type="entry name" value="sensory_box"/>
    <property type="match status" value="1"/>
</dbReference>
<evidence type="ECO:0000313" key="4">
    <source>
        <dbReference type="EMBL" id="QTA87213.1"/>
    </source>
</evidence>
<dbReference type="InterPro" id="IPR000014">
    <property type="entry name" value="PAS"/>
</dbReference>
<feature type="domain" description="CheW-like" evidence="3">
    <location>
        <begin position="201"/>
        <end position="344"/>
    </location>
</feature>
<dbReference type="GO" id="GO:0007165">
    <property type="term" value="P:signal transduction"/>
    <property type="evidence" value="ECO:0007669"/>
    <property type="project" value="InterPro"/>
</dbReference>
<evidence type="ECO:0000259" key="2">
    <source>
        <dbReference type="PROSITE" id="PS50113"/>
    </source>
</evidence>
<dbReference type="InterPro" id="IPR035965">
    <property type="entry name" value="PAS-like_dom_sf"/>
</dbReference>
<evidence type="ECO:0000256" key="1">
    <source>
        <dbReference type="SAM" id="Coils"/>
    </source>
</evidence>
<dbReference type="SMART" id="SM00260">
    <property type="entry name" value="CheW"/>
    <property type="match status" value="1"/>
</dbReference>
<reference evidence="4" key="1">
    <citation type="journal article" date="2021" name="Microb. Physiol.">
        <title>Proteogenomic Insights into the Physiology of Marine, Sulfate-Reducing, Filamentous Desulfonema limicola and Desulfonema magnum.</title>
        <authorList>
            <person name="Schnaars V."/>
            <person name="Wohlbrand L."/>
            <person name="Scheve S."/>
            <person name="Hinrichs C."/>
            <person name="Reinhardt R."/>
            <person name="Rabus R."/>
        </authorList>
    </citation>
    <scope>NUCLEOTIDE SEQUENCE</scope>
    <source>
        <strain evidence="4">4be13</strain>
    </source>
</reference>
<feature type="coiled-coil region" evidence="1">
    <location>
        <begin position="14"/>
        <end position="77"/>
    </location>
</feature>
<dbReference type="PROSITE" id="PS50851">
    <property type="entry name" value="CHEW"/>
    <property type="match status" value="1"/>
</dbReference>
<protein>
    <submittedName>
        <fullName evidence="4">CheW-like domain-containing protein</fullName>
    </submittedName>
</protein>
<dbReference type="InterPro" id="IPR002545">
    <property type="entry name" value="CheW-lke_dom"/>
</dbReference>
<dbReference type="SUPFAM" id="SSF50341">
    <property type="entry name" value="CheW-like"/>
    <property type="match status" value="1"/>
</dbReference>
<dbReference type="Proteomes" id="UP000663722">
    <property type="component" value="Chromosome"/>
</dbReference>
<gene>
    <name evidence="4" type="ORF">dnm_032430</name>
</gene>
<proteinExistence type="predicted"/>
<evidence type="ECO:0000259" key="3">
    <source>
        <dbReference type="PROSITE" id="PS50851"/>
    </source>
</evidence>
<dbReference type="InterPro" id="IPR013767">
    <property type="entry name" value="PAS_fold"/>
</dbReference>
<dbReference type="RefSeq" id="WP_207682508.1">
    <property type="nucleotide sequence ID" value="NZ_CP061800.1"/>
</dbReference>
<dbReference type="InterPro" id="IPR000700">
    <property type="entry name" value="PAS-assoc_C"/>
</dbReference>
<keyword evidence="1" id="KW-0175">Coiled coil</keyword>
<dbReference type="Gene3D" id="2.30.30.40">
    <property type="entry name" value="SH3 Domains"/>
    <property type="match status" value="1"/>
</dbReference>
<dbReference type="GO" id="GO:0006935">
    <property type="term" value="P:chemotaxis"/>
    <property type="evidence" value="ECO:0007669"/>
    <property type="project" value="InterPro"/>
</dbReference>
<dbReference type="InterPro" id="IPR039315">
    <property type="entry name" value="CheW"/>
</dbReference>
<dbReference type="Gene3D" id="2.40.50.180">
    <property type="entry name" value="CheA-289, Domain 4"/>
    <property type="match status" value="1"/>
</dbReference>
<accession>A0A975BLB0</accession>
<dbReference type="PANTHER" id="PTHR22617">
    <property type="entry name" value="CHEMOTAXIS SENSOR HISTIDINE KINASE-RELATED"/>
    <property type="match status" value="1"/>
</dbReference>
<name>A0A975BLB0_9BACT</name>
<keyword evidence="5" id="KW-1185">Reference proteome</keyword>
<sequence length="369" mass="42302">MLKALKKDIVLKTLWLLAIENERLRQENAAMNQEKADMEAMMEMANEHADGVGSELLERVDASIKEIEQQIRVISETIPVPVVIIRIRDGSFMYANEHLCRVFGISHATFSRYNISDLYENPADEQVFFNLLDENERLNNFEVRLKRTDGDYLWGALFTRAINFANENCVMTVIYDLTERKASEEKIRSLTEELEKAREKELKYLVFTLANEEYAILLTEVKEVVPVMALTPVPWFPDFIKGVINLRGRVIPVADLRRRLRVEAADFTDRTCIVIINVTGNQNETRVGMIVDSVVQVLGIRQKHILPTPTYFADDVRFISGIATIGDKAKILLDINHLWEERELRDVCSGTITNDTSTHLRKRELSGAT</sequence>
<dbReference type="PROSITE" id="PS50113">
    <property type="entry name" value="PAC"/>
    <property type="match status" value="1"/>
</dbReference>
<dbReference type="AlphaFoldDB" id="A0A975BLB0"/>
<evidence type="ECO:0000313" key="5">
    <source>
        <dbReference type="Proteomes" id="UP000663722"/>
    </source>
</evidence>
<dbReference type="Pfam" id="PF00989">
    <property type="entry name" value="PAS"/>
    <property type="match status" value="1"/>
</dbReference>